<comment type="caution">
    <text evidence="4">The sequence shown here is derived from an EMBL/GenBank/DDBJ whole genome shotgun (WGS) entry which is preliminary data.</text>
</comment>
<dbReference type="Gene3D" id="2.30.42.10">
    <property type="match status" value="1"/>
</dbReference>
<keyword evidence="4" id="KW-0645">Protease</keyword>
<feature type="transmembrane region" description="Helical" evidence="2">
    <location>
        <begin position="58"/>
        <end position="84"/>
    </location>
</feature>
<dbReference type="AlphaFoldDB" id="A0A0D8HDH0"/>
<dbReference type="InterPro" id="IPR001478">
    <property type="entry name" value="PDZ"/>
</dbReference>
<accession>A0A0D8HDH0</accession>
<dbReference type="GO" id="GO:0008233">
    <property type="term" value="F:peptidase activity"/>
    <property type="evidence" value="ECO:0007669"/>
    <property type="project" value="UniProtKB-KW"/>
</dbReference>
<keyword evidence="2" id="KW-1133">Transmembrane helix</keyword>
<evidence type="ECO:0000256" key="2">
    <source>
        <dbReference type="SAM" id="Phobius"/>
    </source>
</evidence>
<dbReference type="Pfam" id="PF13180">
    <property type="entry name" value="PDZ_2"/>
    <property type="match status" value="1"/>
</dbReference>
<sequence>MAFNENDPEWNEEDGDDELGRGEILPPDDRIWMHPSEISFLHLTSKRQSKLSRFKDRLYRFPISSVIVLLLVGIVLGASAQYGLTSMASASPKVPKPTSNTYSSVVLPSELSKKISIEALAVTTIKTSSGSFWEAATFVNSSHYLVTSAAALKTNEKLLVKGKGNKWSMLSVTALDPLTNSAVLQSTNSSPNFIPPYSKDLPPVGALEELISPQQKGAKNKVITAEVKATSTPLTLSKSIYIPNSIELTTQSQNVTLGSLVLDPEGDPVGIVVTTKKIKRQVIIYATPMPSLIRITTMVAEHKAVSHGYLGVSGLTTNNPAPKSSGSAVKVTSIAPNSPAQLAHIAIGSYITSLNGLAITSLPQLQGILESTTPGTKVKLGLYMGSKRETITITVGKHP</sequence>
<reference evidence="4 5" key="1">
    <citation type="submission" date="2015-01" db="EMBL/GenBank/DDBJ databases">
        <title>Draft genome of the acidophilic iron oxidizer Acidithrix ferrooxidans strain Py-F3.</title>
        <authorList>
            <person name="Poehlein A."/>
            <person name="Eisen S."/>
            <person name="Schloemann M."/>
            <person name="Johnson B.D."/>
            <person name="Daniel R."/>
            <person name="Muehling M."/>
        </authorList>
    </citation>
    <scope>NUCLEOTIDE SEQUENCE [LARGE SCALE GENOMIC DNA]</scope>
    <source>
        <strain evidence="4 5">Py-F3</strain>
    </source>
</reference>
<evidence type="ECO:0000313" key="4">
    <source>
        <dbReference type="EMBL" id="KJF16005.1"/>
    </source>
</evidence>
<keyword evidence="2" id="KW-0472">Membrane</keyword>
<gene>
    <name evidence="4" type="primary">htrA</name>
    <name evidence="4" type="ORF">AXFE_31580</name>
</gene>
<proteinExistence type="predicted"/>
<dbReference type="RefSeq" id="WP_052606828.1">
    <property type="nucleotide sequence ID" value="NZ_JXYS01000104.1"/>
</dbReference>
<dbReference type="InterPro" id="IPR036034">
    <property type="entry name" value="PDZ_sf"/>
</dbReference>
<dbReference type="GO" id="GO:0006508">
    <property type="term" value="P:proteolysis"/>
    <property type="evidence" value="ECO:0007669"/>
    <property type="project" value="UniProtKB-KW"/>
</dbReference>
<evidence type="ECO:0000259" key="3">
    <source>
        <dbReference type="SMART" id="SM00228"/>
    </source>
</evidence>
<keyword evidence="5" id="KW-1185">Reference proteome</keyword>
<evidence type="ECO:0000313" key="5">
    <source>
        <dbReference type="Proteomes" id="UP000032360"/>
    </source>
</evidence>
<dbReference type="OrthoDB" id="9758917at2"/>
<evidence type="ECO:0000256" key="1">
    <source>
        <dbReference type="SAM" id="MobiDB-lite"/>
    </source>
</evidence>
<dbReference type="STRING" id="1280514.AXFE_31580"/>
<feature type="compositionally biased region" description="Acidic residues" evidence="1">
    <location>
        <begin position="1"/>
        <end position="17"/>
    </location>
</feature>
<feature type="region of interest" description="Disordered" evidence="1">
    <location>
        <begin position="1"/>
        <end position="26"/>
    </location>
</feature>
<keyword evidence="2" id="KW-0812">Transmembrane</keyword>
<dbReference type="EMBL" id="JXYS01000104">
    <property type="protein sequence ID" value="KJF16005.1"/>
    <property type="molecule type" value="Genomic_DNA"/>
</dbReference>
<protein>
    <submittedName>
        <fullName evidence="4">Putative serine protease HtrA</fullName>
    </submittedName>
</protein>
<keyword evidence="4" id="KW-0378">Hydrolase</keyword>
<dbReference type="SMART" id="SM00228">
    <property type="entry name" value="PDZ"/>
    <property type="match status" value="1"/>
</dbReference>
<dbReference type="Proteomes" id="UP000032360">
    <property type="component" value="Unassembled WGS sequence"/>
</dbReference>
<feature type="domain" description="PDZ" evidence="3">
    <location>
        <begin position="308"/>
        <end position="386"/>
    </location>
</feature>
<dbReference type="SUPFAM" id="SSF50156">
    <property type="entry name" value="PDZ domain-like"/>
    <property type="match status" value="1"/>
</dbReference>
<name>A0A0D8HDH0_9ACTN</name>
<organism evidence="4 5">
    <name type="scientific">Acidithrix ferrooxidans</name>
    <dbReference type="NCBI Taxonomy" id="1280514"/>
    <lineage>
        <taxon>Bacteria</taxon>
        <taxon>Bacillati</taxon>
        <taxon>Actinomycetota</taxon>
        <taxon>Acidimicrobiia</taxon>
        <taxon>Acidimicrobiales</taxon>
        <taxon>Acidimicrobiaceae</taxon>
        <taxon>Acidithrix</taxon>
    </lineage>
</organism>